<keyword evidence="3" id="KW-1185">Reference proteome</keyword>
<feature type="compositionally biased region" description="Low complexity" evidence="1">
    <location>
        <begin position="92"/>
        <end position="124"/>
    </location>
</feature>
<feature type="region of interest" description="Disordered" evidence="1">
    <location>
        <begin position="135"/>
        <end position="154"/>
    </location>
</feature>
<dbReference type="RefSeq" id="WP_354457552.1">
    <property type="nucleotide sequence ID" value="NZ_JBEWSZ010000001.1"/>
</dbReference>
<organism evidence="2 3">
    <name type="scientific">Mesorhizobium shangrilense</name>
    <dbReference type="NCBI Taxonomy" id="460060"/>
    <lineage>
        <taxon>Bacteria</taxon>
        <taxon>Pseudomonadati</taxon>
        <taxon>Pseudomonadota</taxon>
        <taxon>Alphaproteobacteria</taxon>
        <taxon>Hyphomicrobiales</taxon>
        <taxon>Phyllobacteriaceae</taxon>
        <taxon>Mesorhizobium</taxon>
    </lineage>
</organism>
<reference evidence="2 3" key="1">
    <citation type="submission" date="2024-06" db="EMBL/GenBank/DDBJ databases">
        <authorList>
            <person name="Kim D.-U."/>
        </authorList>
    </citation>
    <scope>NUCLEOTIDE SEQUENCE [LARGE SCALE GENOMIC DNA]</scope>
    <source>
        <strain evidence="2 3">KACC15460</strain>
    </source>
</reference>
<feature type="compositionally biased region" description="Polar residues" evidence="1">
    <location>
        <begin position="140"/>
        <end position="149"/>
    </location>
</feature>
<proteinExistence type="predicted"/>
<comment type="caution">
    <text evidence="2">The sequence shown here is derived from an EMBL/GenBank/DDBJ whole genome shotgun (WGS) entry which is preliminary data.</text>
</comment>
<protein>
    <submittedName>
        <fullName evidence="2">Anti-sigma factor</fullName>
    </submittedName>
</protein>
<dbReference type="Proteomes" id="UP001548832">
    <property type="component" value="Unassembled WGS sequence"/>
</dbReference>
<evidence type="ECO:0000256" key="1">
    <source>
        <dbReference type="SAM" id="MobiDB-lite"/>
    </source>
</evidence>
<sequence length="329" mass="34273">MSARDDGLPEDAEGMKLMIHALVDGELDAAAALAVERRIAADPKLAAEHARIVALQGAVARLPRVEVSDDFMARMAAIGSIGAAQGTSAFAQAAPAPTPAPAQVAPAPVAPAQASPAQAAPAQAEDVQQGLRSALPGQTARRQSAQPRPSQARLARRGFGSFEWRSLAASIVVTAVLASGATQWVMTSNAPDSFAEAVAGGHRRSLLASSPFDIASSDRHTVKPWLDARIGVSPPAPDLAADGYALVGGRVEVIADRPVPALVYRHREHLITLVAAPQDKGTATAPTDLSAGGFSMVRWSDGAFSYWAISDMERPELDDFAARFRAAAK</sequence>
<accession>A0ABV2D6N5</accession>
<gene>
    <name evidence="2" type="ORF">ABVQ20_00545</name>
</gene>
<evidence type="ECO:0000313" key="2">
    <source>
        <dbReference type="EMBL" id="MET2825458.1"/>
    </source>
</evidence>
<evidence type="ECO:0000313" key="3">
    <source>
        <dbReference type="Proteomes" id="UP001548832"/>
    </source>
</evidence>
<feature type="region of interest" description="Disordered" evidence="1">
    <location>
        <begin position="92"/>
        <end position="130"/>
    </location>
</feature>
<name>A0ABV2D6N5_9HYPH</name>
<dbReference type="EMBL" id="JBEWSZ010000001">
    <property type="protein sequence ID" value="MET2825458.1"/>
    <property type="molecule type" value="Genomic_DNA"/>
</dbReference>